<evidence type="ECO:0000313" key="1">
    <source>
        <dbReference type="EMBL" id="CEM54406.1"/>
    </source>
</evidence>
<gene>
    <name evidence="1" type="ORF">Cvel_12761</name>
</gene>
<reference evidence="1" key="1">
    <citation type="submission" date="2014-11" db="EMBL/GenBank/DDBJ databases">
        <authorList>
            <person name="Otto D Thomas"/>
            <person name="Naeem Raeece"/>
        </authorList>
    </citation>
    <scope>NUCLEOTIDE SEQUENCE</scope>
</reference>
<dbReference type="EMBL" id="CDMZ01005785">
    <property type="protein sequence ID" value="CEM54406.1"/>
    <property type="molecule type" value="Genomic_DNA"/>
</dbReference>
<sequence>MSHIEEKLLLDICAEDVKGDKAIDAVSKKSFAVPAPVPEDSAFSWEFQGRSNEQIELPHEIPLDDEYTIAFWAKLAPFADRDAGSTIFSGSEPWFILGEDKESVCVPLGSSSPPACVPLTDDPKRLTSWHLFVLVGCSEKASFTHMTSFLSATGGEGMPKFRGSWFRVTLAGARLRKIGGGALGWLTSVKVWGRRLSRTELRGVWEEGAKKLGLTVTAPGPEEGVHVLPAPPKKDVVRVSGRIVESGTDSPLVGVTVVCGLVKGPVESGQDGVFFIDVPLTGSGKGANADNSEKKEKEKESFRTSVTLSLPGFSPQTVAVVPEPNWGGGTLEVGTVSLLKHSATAVLDSSKGGSLEDKTTGMTFSIPPNAFVLSDGRPFIGEASVSVSTIDPSDPQSLEAMPGDFSAKGVDGKETKIQSFGAMFLEATGGGERLSLSKESGGVSVEWKSSLDMTAVEETGQFPSMWTFDEETASWIQEADPVTANGKELPPAGVSVGDVVSEQKERDVLVKKKNKATMSEAMKARMGDSKVENFLEFFGSKDPKDLKASMKEIGKWYNLDLPYLETLMRGRIPLEVLEEVRRASAPLLNQADAGAASGPPPLNVVGSCKKAFTRSYCTVKADGSFAMVVPNKDKVTLKIQGPSVDFSGSELIGVPSGGYGRKERRFWTVGPLESAAGLGEVRDLGIVEARLEFHKDD</sequence>
<dbReference type="VEuPathDB" id="CryptoDB:Cvel_12761"/>
<dbReference type="AlphaFoldDB" id="A0A0G4IBH4"/>
<organism evidence="1">
    <name type="scientific">Chromera velia CCMP2878</name>
    <dbReference type="NCBI Taxonomy" id="1169474"/>
    <lineage>
        <taxon>Eukaryota</taxon>
        <taxon>Sar</taxon>
        <taxon>Alveolata</taxon>
        <taxon>Colpodellida</taxon>
        <taxon>Chromeraceae</taxon>
        <taxon>Chromera</taxon>
    </lineage>
</organism>
<proteinExistence type="predicted"/>
<protein>
    <submittedName>
        <fullName evidence="1">Uncharacterized protein</fullName>
    </submittedName>
</protein>
<name>A0A0G4IBH4_9ALVE</name>
<accession>A0A0G4IBH4</accession>